<evidence type="ECO:0000259" key="1">
    <source>
        <dbReference type="SMART" id="SM00746"/>
    </source>
</evidence>
<dbReference type="InterPro" id="IPR009078">
    <property type="entry name" value="Ferritin-like_SF"/>
</dbReference>
<dbReference type="SMART" id="SM00746">
    <property type="entry name" value="TRASH"/>
    <property type="match status" value="1"/>
</dbReference>
<dbReference type="STRING" id="679936.Sulac_0487"/>
<protein>
    <submittedName>
        <fullName evidence="2">YHS domain-containing protein</fullName>
    </submittedName>
</protein>
<reference evidence="3" key="1">
    <citation type="submission" date="2011-12" db="EMBL/GenBank/DDBJ databases">
        <title>The complete genome of chromosome of Sulfobacillus acidophilus DSM 10332.</title>
        <authorList>
            <person name="Lucas S."/>
            <person name="Han J."/>
            <person name="Lapidus A."/>
            <person name="Bruce D."/>
            <person name="Goodwin L."/>
            <person name="Pitluck S."/>
            <person name="Peters L."/>
            <person name="Kyrpides N."/>
            <person name="Mavromatis K."/>
            <person name="Ivanova N."/>
            <person name="Mikhailova N."/>
            <person name="Chertkov O."/>
            <person name="Saunders E."/>
            <person name="Detter J.C."/>
            <person name="Tapia R."/>
            <person name="Han C."/>
            <person name="Land M."/>
            <person name="Hauser L."/>
            <person name="Markowitz V."/>
            <person name="Cheng J.-F."/>
            <person name="Hugenholtz P."/>
            <person name="Woyke T."/>
            <person name="Wu D."/>
            <person name="Pukall R."/>
            <person name="Gehrich-Schroeter G."/>
            <person name="Schneider S."/>
            <person name="Klenk H.-P."/>
            <person name="Eisen J.A."/>
        </authorList>
    </citation>
    <scope>NUCLEOTIDE SEQUENCE [LARGE SCALE GENOMIC DNA]</scope>
    <source>
        <strain evidence="3">ATCC 700253 / DSM 10332 / NAL</strain>
    </source>
</reference>
<organism evidence="2 3">
    <name type="scientific">Sulfobacillus acidophilus (strain ATCC 700253 / DSM 10332 / NAL)</name>
    <dbReference type="NCBI Taxonomy" id="679936"/>
    <lineage>
        <taxon>Bacteria</taxon>
        <taxon>Bacillati</taxon>
        <taxon>Bacillota</taxon>
        <taxon>Clostridia</taxon>
        <taxon>Eubacteriales</taxon>
        <taxon>Clostridiales Family XVII. Incertae Sedis</taxon>
        <taxon>Sulfobacillus</taxon>
    </lineage>
</organism>
<dbReference type="PANTHER" id="PTHR30388">
    <property type="entry name" value="ALDEHYDE OXIDOREDUCTASE MOLYBDENUM COFACTOR ASSEMBLY PROTEIN"/>
    <property type="match status" value="1"/>
</dbReference>
<dbReference type="SUPFAM" id="SSF47240">
    <property type="entry name" value="Ferritin-like"/>
    <property type="match status" value="1"/>
</dbReference>
<dbReference type="InterPro" id="IPR007029">
    <property type="entry name" value="YHS_dom"/>
</dbReference>
<dbReference type="InterPro" id="IPR027051">
    <property type="entry name" value="XdhC_Rossmann_dom"/>
</dbReference>
<gene>
    <name evidence="2" type="ordered locus">Sulac_0487</name>
</gene>
<dbReference type="Pfam" id="PF04945">
    <property type="entry name" value="YHS"/>
    <property type="match status" value="1"/>
</dbReference>
<dbReference type="PANTHER" id="PTHR30388:SF6">
    <property type="entry name" value="XANTHINE DEHYDROGENASE SUBUNIT A-RELATED"/>
    <property type="match status" value="1"/>
</dbReference>
<dbReference type="EMBL" id="CP003179">
    <property type="protein sequence ID" value="AEW04035.1"/>
    <property type="molecule type" value="Genomic_DNA"/>
</dbReference>
<dbReference type="Gene3D" id="1.10.620.20">
    <property type="entry name" value="Ribonucleotide Reductase, subunit A"/>
    <property type="match status" value="1"/>
</dbReference>
<keyword evidence="3" id="KW-1185">Reference proteome</keyword>
<dbReference type="Pfam" id="PF02625">
    <property type="entry name" value="XdhC_CoxI"/>
    <property type="match status" value="1"/>
</dbReference>
<dbReference type="AlphaFoldDB" id="G8TYS0"/>
<dbReference type="InterPro" id="IPR052698">
    <property type="entry name" value="MoCofactor_Util/Proc"/>
</dbReference>
<evidence type="ECO:0000313" key="2">
    <source>
        <dbReference type="EMBL" id="AEW04035.1"/>
    </source>
</evidence>
<proteinExistence type="predicted"/>
<dbReference type="InterPro" id="IPR012348">
    <property type="entry name" value="RNR-like"/>
</dbReference>
<dbReference type="InterPro" id="IPR011017">
    <property type="entry name" value="TRASH_dom"/>
</dbReference>
<dbReference type="Proteomes" id="UP000005439">
    <property type="component" value="Chromosome"/>
</dbReference>
<evidence type="ECO:0000313" key="3">
    <source>
        <dbReference type="Proteomes" id="UP000005439"/>
    </source>
</evidence>
<accession>G8TYS0</accession>
<reference evidence="2 3" key="2">
    <citation type="journal article" date="2012" name="Stand. Genomic Sci.">
        <title>Complete genome sequence of the moderately thermophilic mineral-sulfide-oxidizing firmicute Sulfobacillus acidophilus type strain (NAL(T)).</title>
        <authorList>
            <person name="Anderson I."/>
            <person name="Chertkov O."/>
            <person name="Chen A."/>
            <person name="Saunders E."/>
            <person name="Lapidus A."/>
            <person name="Nolan M."/>
            <person name="Lucas S."/>
            <person name="Hammon N."/>
            <person name="Deshpande S."/>
            <person name="Cheng J.F."/>
            <person name="Han C."/>
            <person name="Tapia R."/>
            <person name="Goodwin L.A."/>
            <person name="Pitluck S."/>
            <person name="Liolios K."/>
            <person name="Pagani I."/>
            <person name="Ivanova N."/>
            <person name="Mikhailova N."/>
            <person name="Pati A."/>
            <person name="Palaniappan K."/>
            <person name="Land M."/>
            <person name="Pan C."/>
            <person name="Rohde M."/>
            <person name="Pukall R."/>
            <person name="Goker M."/>
            <person name="Detter J.C."/>
            <person name="Woyke T."/>
            <person name="Bristow J."/>
            <person name="Eisen J.A."/>
            <person name="Markowitz V."/>
            <person name="Hugenholtz P."/>
            <person name="Kyrpides N.C."/>
            <person name="Klenk H.P."/>
            <person name="Mavromatis K."/>
        </authorList>
    </citation>
    <scope>NUCLEOTIDE SEQUENCE [LARGE SCALE GENOMIC DNA]</scope>
    <source>
        <strain evidence="3">ATCC 700253 / DSM 10332 / NAL</strain>
    </source>
</reference>
<dbReference type="KEGG" id="sap:Sulac_0487"/>
<dbReference type="Gene3D" id="3.40.50.720">
    <property type="entry name" value="NAD(P)-binding Rossmann-like Domain"/>
    <property type="match status" value="1"/>
</dbReference>
<dbReference type="GO" id="GO:0016491">
    <property type="term" value="F:oxidoreductase activity"/>
    <property type="evidence" value="ECO:0007669"/>
    <property type="project" value="InterPro"/>
</dbReference>
<feature type="domain" description="TRASH" evidence="1">
    <location>
        <begin position="272"/>
        <end position="310"/>
    </location>
</feature>
<name>G8TYS0_SULAD</name>
<sequence length="316" mass="34471">MDAVLQEAARLDLAQEPYVMVTVVRTVPPTSATVGARALVSVDRKITGYVGGECTRRILLEVVEEALADGRPRILLLTPDSEGSVRDAGQGILVKPMTCHSGGTVELFVEPRLADPVLLVVGDSPVAQSLAELAAQLPFTVRRASMSEADDWESLKNQIEQHAVAGSYVVVATMGQYDDWAIDVLRDVPIQYLGVVASPRRGELLRQRFEQGQRQDEACVVSVPAGLDLGSRHPGEIAVSILAEIIQIRRQHGAVPVVRVAAPPEDDLVVTDPVCHMQVKLRETPYRTRYGGKEWGFCAQSCLDAFLQEPERYLGN</sequence>
<dbReference type="PATRIC" id="fig|679936.5.peg.510"/>
<dbReference type="HOGENOM" id="CLU_041115_0_0_9"/>
<dbReference type="InterPro" id="IPR003777">
    <property type="entry name" value="XdhC_CoxI"/>
</dbReference>
<dbReference type="Pfam" id="PF13478">
    <property type="entry name" value="XdhC_C"/>
    <property type="match status" value="1"/>
</dbReference>